<accession>A0A848DC66</accession>
<comment type="caution">
    <text evidence="2">The sequence shown here is derived from an EMBL/GenBank/DDBJ whole genome shotgun (WGS) entry which is preliminary data.</text>
</comment>
<dbReference type="Proteomes" id="UP000586918">
    <property type="component" value="Unassembled WGS sequence"/>
</dbReference>
<organism evidence="2 3">
    <name type="scientific">Pseudonocardia bannensis</name>
    <dbReference type="NCBI Taxonomy" id="630973"/>
    <lineage>
        <taxon>Bacteria</taxon>
        <taxon>Bacillati</taxon>
        <taxon>Actinomycetota</taxon>
        <taxon>Actinomycetes</taxon>
        <taxon>Pseudonocardiales</taxon>
        <taxon>Pseudonocardiaceae</taxon>
        <taxon>Pseudonocardia</taxon>
    </lineage>
</organism>
<keyword evidence="3" id="KW-1185">Reference proteome</keyword>
<proteinExistence type="predicted"/>
<dbReference type="EMBL" id="JAAXKZ010000002">
    <property type="protein sequence ID" value="NMH90175.1"/>
    <property type="molecule type" value="Genomic_DNA"/>
</dbReference>
<name>A0A848DC66_9PSEU</name>
<dbReference type="RefSeq" id="WP_169409656.1">
    <property type="nucleotide sequence ID" value="NZ_JAAXKZ010000002.1"/>
</dbReference>
<gene>
    <name evidence="2" type="ORF">HF519_00895</name>
</gene>
<evidence type="ECO:0000259" key="1">
    <source>
        <dbReference type="Pfam" id="PF24071"/>
    </source>
</evidence>
<evidence type="ECO:0000313" key="2">
    <source>
        <dbReference type="EMBL" id="NMH90175.1"/>
    </source>
</evidence>
<dbReference type="AlphaFoldDB" id="A0A848DC66"/>
<feature type="domain" description="Phage FDXHR zinc binding" evidence="1">
    <location>
        <begin position="11"/>
        <end position="57"/>
    </location>
</feature>
<sequence>MPRDDPRNHRIRCRCGASWMGPVRAHCAARPDCHRTFDDIELFDAHRRGGRCADPGTLGLIGTGGVWRRTS</sequence>
<dbReference type="Pfam" id="PF24071">
    <property type="entry name" value="Phage_zn_bind_3"/>
    <property type="match status" value="1"/>
</dbReference>
<protein>
    <recommendedName>
        <fullName evidence="1">Phage FDXHR zinc binding domain-containing protein</fullName>
    </recommendedName>
</protein>
<evidence type="ECO:0000313" key="3">
    <source>
        <dbReference type="Proteomes" id="UP000586918"/>
    </source>
</evidence>
<dbReference type="InterPro" id="IPR058158">
    <property type="entry name" value="Phage_zn-bd_3"/>
</dbReference>
<reference evidence="2 3" key="1">
    <citation type="submission" date="2020-04" db="EMBL/GenBank/DDBJ databases">
        <authorList>
            <person name="Klaysubun C."/>
            <person name="Duangmal K."/>
            <person name="Lipun K."/>
        </authorList>
    </citation>
    <scope>NUCLEOTIDE SEQUENCE [LARGE SCALE GENOMIC DNA]</scope>
    <source>
        <strain evidence="2 3">DSM 45300</strain>
    </source>
</reference>